<dbReference type="Proteomes" id="UP000478148">
    <property type="component" value="Unassembled WGS sequence"/>
</dbReference>
<gene>
    <name evidence="3" type="ORF">ENC19_16850</name>
</gene>
<feature type="region of interest" description="Disordered" evidence="1">
    <location>
        <begin position="279"/>
        <end position="298"/>
    </location>
</feature>
<keyword evidence="2" id="KW-0732">Signal</keyword>
<evidence type="ECO:0000256" key="2">
    <source>
        <dbReference type="SAM" id="SignalP"/>
    </source>
</evidence>
<comment type="caution">
    <text evidence="3">The sequence shown here is derived from an EMBL/GenBank/DDBJ whole genome shotgun (WGS) entry which is preliminary data.</text>
</comment>
<keyword evidence="4" id="KW-1185">Reference proteome</keyword>
<proteinExistence type="predicted"/>
<feature type="region of interest" description="Disordered" evidence="1">
    <location>
        <begin position="32"/>
        <end position="55"/>
    </location>
</feature>
<dbReference type="EMBL" id="SAIY01000005">
    <property type="protein sequence ID" value="NGM14221.1"/>
    <property type="molecule type" value="Genomic_DNA"/>
</dbReference>
<evidence type="ECO:0000256" key="1">
    <source>
        <dbReference type="SAM" id="MobiDB-lite"/>
    </source>
</evidence>
<name>A0A6M1L4M2_9ACTN</name>
<organism evidence="3 4">
    <name type="scientific">Verrucosispora sioxanthis</name>
    <dbReference type="NCBI Taxonomy" id="2499994"/>
    <lineage>
        <taxon>Bacteria</taxon>
        <taxon>Bacillati</taxon>
        <taxon>Actinomycetota</taxon>
        <taxon>Actinomycetes</taxon>
        <taxon>Micromonosporales</taxon>
        <taxon>Micromonosporaceae</taxon>
        <taxon>Micromonospora</taxon>
    </lineage>
</organism>
<evidence type="ECO:0000313" key="3">
    <source>
        <dbReference type="EMBL" id="NGM14221.1"/>
    </source>
</evidence>
<feature type="chain" id="PRO_5027110109" description="CU044_5270 family protein" evidence="2">
    <location>
        <begin position="29"/>
        <end position="298"/>
    </location>
</feature>
<reference evidence="3 4" key="1">
    <citation type="submission" date="2020-02" db="EMBL/GenBank/DDBJ databases">
        <title>Draft Genome Sequence of Verrucosispora sp. Strain CWR15, Isolated from Gulf of Mexico Sponge.</title>
        <authorList>
            <person name="Kennedy S.J."/>
            <person name="Cella E."/>
            <person name="Azarian T."/>
            <person name="Baker B.J."/>
            <person name="Shaw L.N."/>
        </authorList>
    </citation>
    <scope>NUCLEOTIDE SEQUENCE [LARGE SCALE GENOMIC DNA]</scope>
    <source>
        <strain evidence="3 4">CWR15</strain>
    </source>
</reference>
<evidence type="ECO:0000313" key="4">
    <source>
        <dbReference type="Proteomes" id="UP000478148"/>
    </source>
</evidence>
<evidence type="ECO:0008006" key="5">
    <source>
        <dbReference type="Google" id="ProtNLM"/>
    </source>
</evidence>
<dbReference type="AlphaFoldDB" id="A0A6M1L4M2"/>
<protein>
    <recommendedName>
        <fullName evidence="5">CU044_5270 family protein</fullName>
    </recommendedName>
</protein>
<sequence length="298" mass="31500">MLRLTAPAGRVAAALGSALLAGCHTVPAIPAPAPPTTLGGQQPAATPAPAATAPGLTPQQRLATIASGIGPVPADSTTNLPYEYLRLQRWTRSSGAIRREDLRRWRHGDGTGREVTRRAPDVRGVDHQPTPEERNLFAKASPITTQHQGDLHPYLPTPLPTDPTTLAGLLAPPELATEPAYPRLLTWGLIGLATSQYLAQNERTTALHVLASVPGIEYRGTTSDLAGRAGLAFRVLADRSTTTLIIDPVTGELLAAQERIAAPQSGLFSSVLILQRGHTDADGVPPEPIPVRLSSPHR</sequence>
<dbReference type="PROSITE" id="PS51257">
    <property type="entry name" value="PROKAR_LIPOPROTEIN"/>
    <property type="match status" value="1"/>
</dbReference>
<feature type="signal peptide" evidence="2">
    <location>
        <begin position="1"/>
        <end position="28"/>
    </location>
</feature>
<feature type="compositionally biased region" description="Low complexity" evidence="1">
    <location>
        <begin position="38"/>
        <end position="55"/>
    </location>
</feature>
<accession>A0A6M1L4M2</accession>
<dbReference type="RefSeq" id="WP_164448115.1">
    <property type="nucleotide sequence ID" value="NZ_SAIY01000005.1"/>
</dbReference>